<name>Q5JLB3_ORYSJ</name>
<organism evidence="3">
    <name type="scientific">Oryza sativa subsp. japonica</name>
    <name type="common">Rice</name>
    <dbReference type="NCBI Taxonomy" id="39947"/>
    <lineage>
        <taxon>Eukaryota</taxon>
        <taxon>Viridiplantae</taxon>
        <taxon>Streptophyta</taxon>
        <taxon>Embryophyta</taxon>
        <taxon>Tracheophyta</taxon>
        <taxon>Spermatophyta</taxon>
        <taxon>Magnoliopsida</taxon>
        <taxon>Liliopsida</taxon>
        <taxon>Poales</taxon>
        <taxon>Poaceae</taxon>
        <taxon>BOP clade</taxon>
        <taxon>Oryzoideae</taxon>
        <taxon>Oryzeae</taxon>
        <taxon>Oryzinae</taxon>
        <taxon>Oryza</taxon>
        <taxon>Oryza sativa</taxon>
    </lineage>
</organism>
<sequence>MPSPRRAVNLRWSSLETEVEAAIAVEGGCGVDLAMVGRALGLDPATVRLNGYFVSRGRGHVSSAVTWRALLDFFAARGLPTGDAPAAPVAVHGKPAPPPPPPPVSDFTTEVCPKRKFGLASDCTTEVCPKRKFGLVSDCTTEVCPKRKFGLYAGKSLKKSKNSEDGVLSRTGADILSDEITLGLKRRLKLDDANPAKKMKQIECNTETQQPVKFSCSFINGHGKRSRDEEMITSFSCKRVR</sequence>
<evidence type="ECO:0000256" key="1">
    <source>
        <dbReference type="SAM" id="MobiDB-lite"/>
    </source>
</evidence>
<dbReference type="AlphaFoldDB" id="Q5JLB3"/>
<protein>
    <submittedName>
        <fullName evidence="3">Uncharacterized protein</fullName>
    </submittedName>
</protein>
<feature type="region of interest" description="Disordered" evidence="1">
    <location>
        <begin position="86"/>
        <end position="106"/>
    </location>
</feature>
<evidence type="ECO:0000313" key="2">
    <source>
        <dbReference type="EMBL" id="BAD87616.1"/>
    </source>
</evidence>
<feature type="compositionally biased region" description="Pro residues" evidence="1">
    <location>
        <begin position="95"/>
        <end position="104"/>
    </location>
</feature>
<dbReference type="EMBL" id="AP003437">
    <property type="protein sequence ID" value="BAD87616.1"/>
    <property type="molecule type" value="Genomic_DNA"/>
</dbReference>
<reference evidence="3" key="1">
    <citation type="journal article" date="2002" name="Nature">
        <title>The genome sequence and structure of rice chromosome 1.</title>
        <authorList>
            <person name="Sasaki T."/>
            <person name="Matsumoto T."/>
            <person name="Yamamoto K."/>
            <person name="Sakata K."/>
            <person name="Baba T."/>
            <person name="Katayose Y."/>
            <person name="Wu J."/>
            <person name="Niimura Y."/>
            <person name="Cheng Z."/>
            <person name="Nagamura Y."/>
            <person name="Antonio B.A."/>
            <person name="Kanamori H."/>
            <person name="Hosokawa S."/>
            <person name="Masukawa M."/>
            <person name="Arikawa K."/>
            <person name="Chiden Y."/>
            <person name="Hayashi M."/>
            <person name="Okamoto M."/>
            <person name="Ando T."/>
            <person name="Aoki H."/>
            <person name="Arita K."/>
            <person name="Hamada M."/>
            <person name="Harada C."/>
            <person name="Hijishita S."/>
            <person name="Honda M."/>
            <person name="Ichikawa Y."/>
            <person name="Idonuma A."/>
            <person name="Iijima M."/>
            <person name="Ikeda M."/>
            <person name="Ikeno M."/>
            <person name="Itoh S."/>
            <person name="Itoh T."/>
            <person name="Itoh Y."/>
            <person name="Itoh Y."/>
            <person name="Iwabuchi A."/>
            <person name="Kamiya K."/>
            <person name="Karasawa W."/>
            <person name="Katagiri S."/>
            <person name="Kikuta A."/>
            <person name="Kobayashi N."/>
            <person name="Kono I."/>
            <person name="Machita K."/>
            <person name="Maehara T."/>
            <person name="Mizuno H."/>
            <person name="Mizubayashi T."/>
            <person name="Mukai Y."/>
            <person name="Nagasaki H."/>
            <person name="Nakashima M."/>
            <person name="Nakama Y."/>
            <person name="Nakamichi Y."/>
            <person name="Nakamura M."/>
            <person name="Namiki N."/>
            <person name="Negishi M."/>
            <person name="Ohta I."/>
            <person name="Ono N."/>
            <person name="Saji S."/>
            <person name="Sakai K."/>
            <person name="Shibata M."/>
            <person name="Shimokawa T."/>
            <person name="Shomura A."/>
            <person name="Song J."/>
            <person name="Takazaki Y."/>
            <person name="Terasawa K."/>
            <person name="Tsuji K."/>
            <person name="Waki K."/>
            <person name="Yamagata H."/>
            <person name="Yamane H."/>
            <person name="Yoshiki S."/>
            <person name="Yoshihara R."/>
            <person name="Yukawa K."/>
            <person name="Zhong H."/>
            <person name="Iwama H."/>
            <person name="Endo T."/>
            <person name="Ito H."/>
            <person name="Hahn J.H."/>
            <person name="Kim H.I."/>
            <person name="Eun M.Y."/>
            <person name="Yano M."/>
            <person name="Jiang J."/>
            <person name="Gojobori T."/>
        </authorList>
    </citation>
    <scope>NUCLEOTIDE SEQUENCE</scope>
</reference>
<dbReference type="PANTHER" id="PTHR39104">
    <property type="entry name" value="AMINO ACID-LIGASE"/>
    <property type="match status" value="1"/>
</dbReference>
<dbReference type="EMBL" id="AP003451">
    <property type="protein sequence ID" value="BAD87744.1"/>
    <property type="molecule type" value="Genomic_DNA"/>
</dbReference>
<reference evidence="4" key="3">
    <citation type="journal article" date="2008" name="Nucleic Acids Res.">
        <title>The rice annotation project database (RAP-DB): 2008 update.</title>
        <authorList>
            <consortium name="The rice annotation project (RAP)"/>
        </authorList>
    </citation>
    <scope>GENOME REANNOTATION</scope>
    <source>
        <strain evidence="4">cv. Nipponbare</strain>
    </source>
</reference>
<dbReference type="Proteomes" id="UP000817658">
    <property type="component" value="Chromosome 1"/>
</dbReference>
<dbReference type="Proteomes" id="UP000000763">
    <property type="component" value="Chromosome 1"/>
</dbReference>
<dbReference type="PANTHER" id="PTHR39104:SF1">
    <property type="entry name" value="AMINO ACID-LIGASE"/>
    <property type="match status" value="1"/>
</dbReference>
<proteinExistence type="predicted"/>
<evidence type="ECO:0000313" key="3">
    <source>
        <dbReference type="EMBL" id="BAD87744.1"/>
    </source>
</evidence>
<gene>
    <name evidence="3" type="ORF">P0413C03.35</name>
    <name evidence="2" type="ORF">P0678F11.2</name>
</gene>
<reference evidence="4" key="2">
    <citation type="journal article" date="2005" name="Nature">
        <title>The map-based sequence of the rice genome.</title>
        <authorList>
            <consortium name="International rice genome sequencing project (IRGSP)"/>
            <person name="Matsumoto T."/>
            <person name="Wu J."/>
            <person name="Kanamori H."/>
            <person name="Katayose Y."/>
            <person name="Fujisawa M."/>
            <person name="Namiki N."/>
            <person name="Mizuno H."/>
            <person name="Yamamoto K."/>
            <person name="Antonio B.A."/>
            <person name="Baba T."/>
            <person name="Sakata K."/>
            <person name="Nagamura Y."/>
            <person name="Aoki H."/>
            <person name="Arikawa K."/>
            <person name="Arita K."/>
            <person name="Bito T."/>
            <person name="Chiden Y."/>
            <person name="Fujitsuka N."/>
            <person name="Fukunaka R."/>
            <person name="Hamada M."/>
            <person name="Harada C."/>
            <person name="Hayashi A."/>
            <person name="Hijishita S."/>
            <person name="Honda M."/>
            <person name="Hosokawa S."/>
            <person name="Ichikawa Y."/>
            <person name="Idonuma A."/>
            <person name="Iijima M."/>
            <person name="Ikeda M."/>
            <person name="Ikeno M."/>
            <person name="Ito K."/>
            <person name="Ito S."/>
            <person name="Ito T."/>
            <person name="Ito Y."/>
            <person name="Ito Y."/>
            <person name="Iwabuchi A."/>
            <person name="Kamiya K."/>
            <person name="Karasawa W."/>
            <person name="Kurita K."/>
            <person name="Katagiri S."/>
            <person name="Kikuta A."/>
            <person name="Kobayashi H."/>
            <person name="Kobayashi N."/>
            <person name="Machita K."/>
            <person name="Maehara T."/>
            <person name="Masukawa M."/>
            <person name="Mizubayashi T."/>
            <person name="Mukai Y."/>
            <person name="Nagasaki H."/>
            <person name="Nagata Y."/>
            <person name="Naito S."/>
            <person name="Nakashima M."/>
            <person name="Nakama Y."/>
            <person name="Nakamichi Y."/>
            <person name="Nakamura M."/>
            <person name="Meguro A."/>
            <person name="Negishi M."/>
            <person name="Ohta I."/>
            <person name="Ohta T."/>
            <person name="Okamoto M."/>
            <person name="Ono N."/>
            <person name="Saji S."/>
            <person name="Sakaguchi M."/>
            <person name="Sakai K."/>
            <person name="Shibata M."/>
            <person name="Shimokawa T."/>
            <person name="Song J."/>
            <person name="Takazaki Y."/>
            <person name="Terasawa K."/>
            <person name="Tsugane M."/>
            <person name="Tsuji K."/>
            <person name="Ueda S."/>
            <person name="Waki K."/>
            <person name="Yamagata H."/>
            <person name="Yamamoto M."/>
            <person name="Yamamoto S."/>
            <person name="Yamane H."/>
            <person name="Yoshiki S."/>
            <person name="Yoshihara R."/>
            <person name="Yukawa K."/>
            <person name="Zhong H."/>
            <person name="Yano M."/>
            <person name="Yuan Q."/>
            <person name="Ouyang S."/>
            <person name="Liu J."/>
            <person name="Jones K.M."/>
            <person name="Gansberger K."/>
            <person name="Moffat K."/>
            <person name="Hill J."/>
            <person name="Bera J."/>
            <person name="Fadrosh D."/>
            <person name="Jin S."/>
            <person name="Johri S."/>
            <person name="Kim M."/>
            <person name="Overton L."/>
            <person name="Reardon M."/>
            <person name="Tsitrin T."/>
            <person name="Vuong H."/>
            <person name="Weaver B."/>
            <person name="Ciecko A."/>
            <person name="Tallon L."/>
            <person name="Jackson J."/>
            <person name="Pai G."/>
            <person name="Aken S.V."/>
            <person name="Utterback T."/>
            <person name="Reidmuller S."/>
            <person name="Feldblyum T."/>
            <person name="Hsiao J."/>
            <person name="Zismann V."/>
            <person name="Iobst S."/>
            <person name="de Vazeille A.R."/>
            <person name="Buell C.R."/>
            <person name="Ying K."/>
            <person name="Li Y."/>
            <person name="Lu T."/>
            <person name="Huang Y."/>
            <person name="Zhao Q."/>
            <person name="Feng Q."/>
            <person name="Zhang L."/>
            <person name="Zhu J."/>
            <person name="Weng Q."/>
            <person name="Mu J."/>
            <person name="Lu Y."/>
            <person name="Fan D."/>
            <person name="Liu Y."/>
            <person name="Guan J."/>
            <person name="Zhang Y."/>
            <person name="Yu S."/>
            <person name="Liu X."/>
            <person name="Zhang Y."/>
            <person name="Hong G."/>
            <person name="Han B."/>
            <person name="Choisne N."/>
            <person name="Demange N."/>
            <person name="Orjeda G."/>
            <person name="Samain S."/>
            <person name="Cattolico L."/>
            <person name="Pelletier E."/>
            <person name="Couloux A."/>
            <person name="Segurens B."/>
            <person name="Wincker P."/>
            <person name="D'Hont A."/>
            <person name="Scarpelli C."/>
            <person name="Weissenbach J."/>
            <person name="Salanoubat M."/>
            <person name="Quetier F."/>
            <person name="Yu Y."/>
            <person name="Kim H.R."/>
            <person name="Rambo T."/>
            <person name="Currie J."/>
            <person name="Collura K."/>
            <person name="Luo M."/>
            <person name="Yang T."/>
            <person name="Ammiraju J.S.S."/>
            <person name="Engler F."/>
            <person name="Soderlund C."/>
            <person name="Wing R.A."/>
            <person name="Palmer L.E."/>
            <person name="de la Bastide M."/>
            <person name="Spiegel L."/>
            <person name="Nascimento L."/>
            <person name="Zutavern T."/>
            <person name="O'Shaughnessy A."/>
            <person name="Dike S."/>
            <person name="Dedhia N."/>
            <person name="Preston R."/>
            <person name="Balija V."/>
            <person name="McCombie W.R."/>
            <person name="Chow T."/>
            <person name="Chen H."/>
            <person name="Chung M."/>
            <person name="Chen C."/>
            <person name="Shaw J."/>
            <person name="Wu H."/>
            <person name="Hsiao K."/>
            <person name="Chao Y."/>
            <person name="Chu M."/>
            <person name="Cheng C."/>
            <person name="Hour A."/>
            <person name="Lee P."/>
            <person name="Lin S."/>
            <person name="Lin Y."/>
            <person name="Liou J."/>
            <person name="Liu S."/>
            <person name="Hsing Y."/>
            <person name="Raghuvanshi S."/>
            <person name="Mohanty A."/>
            <person name="Bharti A.K."/>
            <person name="Gaur A."/>
            <person name="Gupta V."/>
            <person name="Kumar D."/>
            <person name="Ravi V."/>
            <person name="Vij S."/>
            <person name="Kapur A."/>
            <person name="Khurana P."/>
            <person name="Khurana P."/>
            <person name="Khurana J.P."/>
            <person name="Tyagi A.K."/>
            <person name="Gaikwad K."/>
            <person name="Singh A."/>
            <person name="Dalal V."/>
            <person name="Srivastava S."/>
            <person name="Dixit A."/>
            <person name="Pal A.K."/>
            <person name="Ghazi I.A."/>
            <person name="Yadav M."/>
            <person name="Pandit A."/>
            <person name="Bhargava A."/>
            <person name="Sureshbabu K."/>
            <person name="Batra K."/>
            <person name="Sharma T.R."/>
            <person name="Mohapatra T."/>
            <person name="Singh N.K."/>
            <person name="Messing J."/>
            <person name="Nelson A.B."/>
            <person name="Fuks G."/>
            <person name="Kavchok S."/>
            <person name="Keizer G."/>
            <person name="Linton E."/>
            <person name="Llaca V."/>
            <person name="Song R."/>
            <person name="Tanyolac B."/>
            <person name="Young S."/>
            <person name="Ho-Il K."/>
            <person name="Hahn J.H."/>
            <person name="Sangsakoo G."/>
            <person name="Vanavichit A."/>
            <person name="de Mattos Luiz.A.T."/>
            <person name="Zimmer P.D."/>
            <person name="Malone G."/>
            <person name="Dellagostin O."/>
            <person name="de Oliveira A.C."/>
            <person name="Bevan M."/>
            <person name="Bancroft I."/>
            <person name="Minx P."/>
            <person name="Cordum H."/>
            <person name="Wilson R."/>
            <person name="Cheng Z."/>
            <person name="Jin W."/>
            <person name="Jiang J."/>
            <person name="Leong S.A."/>
            <person name="Iwama H."/>
            <person name="Gojobori T."/>
            <person name="Itoh T."/>
            <person name="Niimura Y."/>
            <person name="Fujii Y."/>
            <person name="Habara T."/>
            <person name="Sakai H."/>
            <person name="Sato Y."/>
            <person name="Wilson G."/>
            <person name="Kumar K."/>
            <person name="McCouch S."/>
            <person name="Juretic N."/>
            <person name="Hoen D."/>
            <person name="Wright S."/>
            <person name="Bruskiewich R."/>
            <person name="Bureau T."/>
            <person name="Miyao A."/>
            <person name="Hirochika H."/>
            <person name="Nishikawa T."/>
            <person name="Kadowaki K."/>
            <person name="Sugiura M."/>
            <person name="Burr B."/>
            <person name="Sasaki T."/>
        </authorList>
    </citation>
    <scope>NUCLEOTIDE SEQUENCE [LARGE SCALE GENOMIC DNA]</scope>
    <source>
        <strain evidence="4">cv. Nipponbare</strain>
    </source>
</reference>
<evidence type="ECO:0000313" key="4">
    <source>
        <dbReference type="Proteomes" id="UP000000763"/>
    </source>
</evidence>
<accession>Q5JLB3</accession>